<evidence type="ECO:0000313" key="10">
    <source>
        <dbReference type="EMBL" id="KGA97018.1"/>
    </source>
</evidence>
<dbReference type="SMART" id="SM00740">
    <property type="entry name" value="PASTA"/>
    <property type="match status" value="2"/>
</dbReference>
<dbReference type="GO" id="GO:0005886">
    <property type="term" value="C:plasma membrane"/>
    <property type="evidence" value="ECO:0007669"/>
    <property type="project" value="TreeGrafter"/>
</dbReference>
<gene>
    <name evidence="11" type="ORF">AJ85_06900</name>
    <name evidence="10" type="ORF">BALCAV_0212705</name>
</gene>
<dbReference type="InterPro" id="IPR001460">
    <property type="entry name" value="PCN-bd_Tpept"/>
</dbReference>
<dbReference type="eggNOG" id="COG0768">
    <property type="taxonomic scope" value="Bacteria"/>
</dbReference>
<comment type="pathway">
    <text evidence="2">Cell wall biogenesis; peptidoglycan biosynthesis.</text>
</comment>
<evidence type="ECO:0000256" key="6">
    <source>
        <dbReference type="ARBA" id="ARBA00034000"/>
    </source>
</evidence>
<keyword evidence="8" id="KW-0812">Transmembrane</keyword>
<dbReference type="EC" id="3.4.16.4" evidence="4"/>
<accession>A0A094WM26</accession>
<proteinExistence type="inferred from homology"/>
<dbReference type="GO" id="GO:0071555">
    <property type="term" value="P:cell wall organization"/>
    <property type="evidence" value="ECO:0007669"/>
    <property type="project" value="TreeGrafter"/>
</dbReference>
<dbReference type="CDD" id="cd06575">
    <property type="entry name" value="PASTA_Pbp2x-like_2"/>
    <property type="match status" value="1"/>
</dbReference>
<dbReference type="OrthoDB" id="9804124at2"/>
<evidence type="ECO:0000256" key="5">
    <source>
        <dbReference type="ARBA" id="ARBA00023136"/>
    </source>
</evidence>
<dbReference type="Pfam" id="PF00905">
    <property type="entry name" value="Transpeptidase"/>
    <property type="match status" value="1"/>
</dbReference>
<feature type="compositionally biased region" description="Acidic residues" evidence="7">
    <location>
        <begin position="710"/>
        <end position="732"/>
    </location>
</feature>
<dbReference type="UniPathway" id="UPA00219"/>
<dbReference type="Gene3D" id="3.30.70.2110">
    <property type="match status" value="1"/>
</dbReference>
<evidence type="ECO:0000256" key="8">
    <source>
        <dbReference type="SAM" id="Phobius"/>
    </source>
</evidence>
<dbReference type="CDD" id="cd06576">
    <property type="entry name" value="PASTA_Pbp2x-like_1"/>
    <property type="match status" value="1"/>
</dbReference>
<evidence type="ECO:0000313" key="12">
    <source>
        <dbReference type="Proteomes" id="UP000002754"/>
    </source>
</evidence>
<dbReference type="Gene3D" id="3.90.1310.10">
    <property type="entry name" value="Penicillin-binding protein 2a (Domain 2)"/>
    <property type="match status" value="1"/>
</dbReference>
<evidence type="ECO:0000256" key="2">
    <source>
        <dbReference type="ARBA" id="ARBA00004752"/>
    </source>
</evidence>
<evidence type="ECO:0000256" key="7">
    <source>
        <dbReference type="SAM" id="MobiDB-lite"/>
    </source>
</evidence>
<keyword evidence="12" id="KW-1185">Reference proteome</keyword>
<reference evidence="10 12" key="1">
    <citation type="journal article" date="2014" name="Genome Announc.">
        <title>Draft Genome Sequence of Bacillus alcalophilus AV1934, a Classic Alkaliphile Isolated from Human Feces in 1934.</title>
        <authorList>
            <person name="Attie O."/>
            <person name="Jayaprakash A."/>
            <person name="Shah H."/>
            <person name="Paulsen I.T."/>
            <person name="Morino M."/>
            <person name="Takahashi Y."/>
            <person name="Narumi I."/>
            <person name="Sachidanandam R."/>
            <person name="Satoh K."/>
            <person name="Ito M."/>
            <person name="Krulwich T.A."/>
        </authorList>
    </citation>
    <scope>NUCLEOTIDE SEQUENCE [LARGE SCALE GENOMIC DNA]</scope>
    <source>
        <strain evidence="10 12">AV1934</strain>
    </source>
</reference>
<dbReference type="RefSeq" id="WP_040323941.1">
    <property type="nucleotide sequence ID" value="NZ_ALPT02000039.1"/>
</dbReference>
<evidence type="ECO:0000256" key="3">
    <source>
        <dbReference type="ARBA" id="ARBA00007171"/>
    </source>
</evidence>
<feature type="transmembrane region" description="Helical" evidence="8">
    <location>
        <begin position="12"/>
        <end position="32"/>
    </location>
</feature>
<dbReference type="PANTHER" id="PTHR30627:SF26">
    <property type="entry name" value="PENICILLIN-BINDING PROTEIN 2B"/>
    <property type="match status" value="1"/>
</dbReference>
<dbReference type="EMBL" id="JALP01000089">
    <property type="protein sequence ID" value="THG91113.1"/>
    <property type="molecule type" value="Genomic_DNA"/>
</dbReference>
<feature type="region of interest" description="Disordered" evidence="7">
    <location>
        <begin position="707"/>
        <end position="732"/>
    </location>
</feature>
<dbReference type="InterPro" id="IPR012338">
    <property type="entry name" value="Beta-lactam/transpept-like"/>
</dbReference>
<dbReference type="SUPFAM" id="SSF56519">
    <property type="entry name" value="Penicillin binding protein dimerisation domain"/>
    <property type="match status" value="1"/>
</dbReference>
<dbReference type="InterPro" id="IPR005543">
    <property type="entry name" value="PASTA_dom"/>
</dbReference>
<dbReference type="InterPro" id="IPR005311">
    <property type="entry name" value="PBP_dimer"/>
</dbReference>
<protein>
    <recommendedName>
        <fullName evidence="4">serine-type D-Ala-D-Ala carboxypeptidase</fullName>
        <ecNumber evidence="4">3.4.16.4</ecNumber>
    </recommendedName>
</protein>
<reference evidence="11 13" key="2">
    <citation type="submission" date="2014-01" db="EMBL/GenBank/DDBJ databases">
        <title>Draft genome sequencing of Bacillus alcalophilus CGMCC 1.3604.</title>
        <authorList>
            <person name="Yang J."/>
            <person name="Diao L."/>
            <person name="Yang S."/>
        </authorList>
    </citation>
    <scope>NUCLEOTIDE SEQUENCE [LARGE SCALE GENOMIC DNA]</scope>
    <source>
        <strain evidence="11 13">CGMCC 1.3604</strain>
    </source>
</reference>
<dbReference type="Gene3D" id="3.40.710.10">
    <property type="entry name" value="DD-peptidase/beta-lactamase superfamily"/>
    <property type="match status" value="1"/>
</dbReference>
<dbReference type="GO" id="GO:0009002">
    <property type="term" value="F:serine-type D-Ala-D-Ala carboxypeptidase activity"/>
    <property type="evidence" value="ECO:0007669"/>
    <property type="project" value="UniProtKB-EC"/>
</dbReference>
<comment type="caution">
    <text evidence="10">The sequence shown here is derived from an EMBL/GenBank/DDBJ whole genome shotgun (WGS) entry which is preliminary data.</text>
</comment>
<dbReference type="Proteomes" id="UP000297014">
    <property type="component" value="Unassembled WGS sequence"/>
</dbReference>
<dbReference type="Pfam" id="PF03793">
    <property type="entry name" value="PASTA"/>
    <property type="match status" value="2"/>
</dbReference>
<keyword evidence="8" id="KW-1133">Transmembrane helix</keyword>
<comment type="similarity">
    <text evidence="3">Belongs to the transpeptidase family.</text>
</comment>
<comment type="subcellular location">
    <subcellularLocation>
        <location evidence="1">Membrane</location>
    </subcellularLocation>
</comment>
<dbReference type="PANTHER" id="PTHR30627">
    <property type="entry name" value="PEPTIDOGLYCAN D,D-TRANSPEPTIDASE"/>
    <property type="match status" value="1"/>
</dbReference>
<dbReference type="STRING" id="1218173.BALCAV_0212705"/>
<dbReference type="Pfam" id="PF03717">
    <property type="entry name" value="PBP_dimer"/>
    <property type="match status" value="1"/>
</dbReference>
<evidence type="ECO:0000256" key="4">
    <source>
        <dbReference type="ARBA" id="ARBA00012448"/>
    </source>
</evidence>
<dbReference type="Proteomes" id="UP000002754">
    <property type="component" value="Unassembled WGS sequence"/>
</dbReference>
<dbReference type="AlphaFoldDB" id="A0A094WM26"/>
<evidence type="ECO:0000313" key="13">
    <source>
        <dbReference type="Proteomes" id="UP000297014"/>
    </source>
</evidence>
<evidence type="ECO:0000256" key="1">
    <source>
        <dbReference type="ARBA" id="ARBA00004370"/>
    </source>
</evidence>
<feature type="domain" description="PASTA" evidence="9">
    <location>
        <begin position="646"/>
        <end position="705"/>
    </location>
</feature>
<dbReference type="InterPro" id="IPR036138">
    <property type="entry name" value="PBP_dimer_sf"/>
</dbReference>
<dbReference type="SUPFAM" id="SSF56601">
    <property type="entry name" value="beta-lactamase/transpeptidase-like"/>
    <property type="match status" value="1"/>
</dbReference>
<dbReference type="PROSITE" id="PS51178">
    <property type="entry name" value="PASTA"/>
    <property type="match status" value="1"/>
</dbReference>
<evidence type="ECO:0000259" key="9">
    <source>
        <dbReference type="PROSITE" id="PS51178"/>
    </source>
</evidence>
<dbReference type="EMBL" id="ALPT02000039">
    <property type="protein sequence ID" value="KGA97018.1"/>
    <property type="molecule type" value="Genomic_DNA"/>
</dbReference>
<keyword evidence="5 8" id="KW-0472">Membrane</keyword>
<organism evidence="10 12">
    <name type="scientific">Alkalihalobacillus alcalophilus ATCC 27647 = CGMCC 1.3604</name>
    <dbReference type="NCBI Taxonomy" id="1218173"/>
    <lineage>
        <taxon>Bacteria</taxon>
        <taxon>Bacillati</taxon>
        <taxon>Bacillota</taxon>
        <taxon>Bacilli</taxon>
        <taxon>Bacillales</taxon>
        <taxon>Bacillaceae</taxon>
        <taxon>Alkalihalobacillus</taxon>
    </lineage>
</organism>
<dbReference type="SUPFAM" id="SSF54184">
    <property type="entry name" value="Penicillin-binding protein 2x (pbp-2x), c-terminal domain"/>
    <property type="match status" value="2"/>
</dbReference>
<name>A0A094WM26_ALKAL</name>
<dbReference type="InterPro" id="IPR050515">
    <property type="entry name" value="Beta-lactam/transpept"/>
</dbReference>
<dbReference type="GO" id="GO:0009252">
    <property type="term" value="P:peptidoglycan biosynthetic process"/>
    <property type="evidence" value="ECO:0007669"/>
    <property type="project" value="UniProtKB-UniPathway"/>
</dbReference>
<comment type="catalytic activity">
    <reaction evidence="6">
        <text>Preferential cleavage: (Ac)2-L-Lys-D-Ala-|-D-Ala. Also transpeptidation of peptidyl-alanyl moieties that are N-acyl substituents of D-alanine.</text>
        <dbReference type="EC" id="3.4.16.4"/>
    </reaction>
</comment>
<evidence type="ECO:0000313" key="11">
    <source>
        <dbReference type="EMBL" id="THG91113.1"/>
    </source>
</evidence>
<sequence>MEIKRAVTNVRAVVLMVIFFTVFAIFVGRIAFIQVTKEVSGHELDTLAEERWSRSIDLKGQRGTIYDRSGGIIAEEVMSYNVYAVLNTEQREYVKDPSATAEALAPYINQEVDNLTRLLSQEGKFQVELGSGARNLTYEQMVEINELELDGIFFSSEPRRYYPKQTYASHVIGYTERNMTESRMGLERSLDEYLQGTDGRITYQADTKRIPLLNQEEMISPAENGHNVYLTLDSNIQTALEQIMTEVDEEYEPERMIAIVADPKTGQILAMSNRPSFNPNRYESITNYMNYAVSDHFEPGSTMKIFTVAAAIEEGVYDRNKQYQSGTMQVGPDPVRDHNYGRGWGQITYEEGFYRSSNVAMAKLALEDLGAEKLYDYWEKFGFTEPTGIDLPNEVNSLIARGSQMDVATTAFGQGTAVTPIQQIQAATAIANGGQMMKPYVIDRIEDPNTNEIVVKNEPEVVGEPISEETSEKMLGLLEGAVTESMGTGRPYYLEGFDVVGKTGTAQIPNPAGPGYIQGHGENIFSFLGMAPKDDPSLLVYVAVERPNISEMETGSEPSRKIFTTIMKQGLQYLNIAPTVEDIAKETEQGYRLDDFNGETVKKAKEVLSNEQLDVVVLGDGKNVISQEPAAGIGLLAGEKVFLRTDSDSYSIPDMFGWSSRDVLRLADVLEITPNLFGYGYVVSQDTEAGGAVKPGDYITIELKQKNDESVEQELENEQELEETEESSGEDS</sequence>
<dbReference type="GO" id="GO:0008658">
    <property type="term" value="F:penicillin binding"/>
    <property type="evidence" value="ECO:0007669"/>
    <property type="project" value="InterPro"/>
</dbReference>